<keyword evidence="9 15" id="KW-1133">Transmembrane helix</keyword>
<evidence type="ECO:0000256" key="1">
    <source>
        <dbReference type="ARBA" id="ARBA00004141"/>
    </source>
</evidence>
<feature type="domain" description="Ion transport" evidence="16">
    <location>
        <begin position="552"/>
        <end position="816"/>
    </location>
</feature>
<dbReference type="OMA" id="AQKITTH"/>
<dbReference type="FunFam" id="1.20.120.350:FF:000009">
    <property type="entry name" value="Voltage-dependent T-type calcium channel subunit alpha"/>
    <property type="match status" value="1"/>
</dbReference>
<evidence type="ECO:0000256" key="15">
    <source>
        <dbReference type="SAM" id="Phobius"/>
    </source>
</evidence>
<evidence type="ECO:0000256" key="10">
    <source>
        <dbReference type="ARBA" id="ARBA00023065"/>
    </source>
</evidence>
<dbReference type="GO" id="GO:0098703">
    <property type="term" value="P:calcium ion import across plasma membrane"/>
    <property type="evidence" value="ECO:0007669"/>
    <property type="project" value="TreeGrafter"/>
</dbReference>
<evidence type="ECO:0000256" key="7">
    <source>
        <dbReference type="ARBA" id="ARBA00022837"/>
    </source>
</evidence>
<dbReference type="InParanoid" id="A0A078AA09"/>
<keyword evidence="12" id="KW-0325">Glycoprotein</keyword>
<organism evidence="17 18">
    <name type="scientific">Stylonychia lemnae</name>
    <name type="common">Ciliate</name>
    <dbReference type="NCBI Taxonomy" id="5949"/>
    <lineage>
        <taxon>Eukaryota</taxon>
        <taxon>Sar</taxon>
        <taxon>Alveolata</taxon>
        <taxon>Ciliophora</taxon>
        <taxon>Intramacronucleata</taxon>
        <taxon>Spirotrichea</taxon>
        <taxon>Stichotrichia</taxon>
        <taxon>Sporadotrichida</taxon>
        <taxon>Oxytrichidae</taxon>
        <taxon>Stylonychinae</taxon>
        <taxon>Stylonychia</taxon>
    </lineage>
</organism>
<evidence type="ECO:0000256" key="11">
    <source>
        <dbReference type="ARBA" id="ARBA00023136"/>
    </source>
</evidence>
<feature type="region of interest" description="Disordered" evidence="14">
    <location>
        <begin position="925"/>
        <end position="952"/>
    </location>
</feature>
<feature type="compositionally biased region" description="Polar residues" evidence="14">
    <location>
        <begin position="1298"/>
        <end position="1310"/>
    </location>
</feature>
<feature type="transmembrane region" description="Helical" evidence="15">
    <location>
        <begin position="1881"/>
        <end position="1900"/>
    </location>
</feature>
<feature type="compositionally biased region" description="Acidic residues" evidence="14">
    <location>
        <begin position="2969"/>
        <end position="2999"/>
    </location>
</feature>
<dbReference type="PANTHER" id="PTHR45628:SF7">
    <property type="entry name" value="VOLTAGE-DEPENDENT CALCIUM CHANNEL TYPE A SUBUNIT ALPHA-1"/>
    <property type="match status" value="1"/>
</dbReference>
<keyword evidence="6" id="KW-0677">Repeat</keyword>
<keyword evidence="2" id="KW-0813">Transport</keyword>
<feature type="compositionally biased region" description="Basic and acidic residues" evidence="14">
    <location>
        <begin position="3194"/>
        <end position="3221"/>
    </location>
</feature>
<feature type="transmembrane region" description="Helical" evidence="15">
    <location>
        <begin position="2654"/>
        <end position="2676"/>
    </location>
</feature>
<feature type="compositionally biased region" description="Low complexity" evidence="14">
    <location>
        <begin position="41"/>
        <end position="51"/>
    </location>
</feature>
<feature type="transmembrane region" description="Helical" evidence="15">
    <location>
        <begin position="2520"/>
        <end position="2540"/>
    </location>
</feature>
<evidence type="ECO:0000313" key="17">
    <source>
        <dbReference type="EMBL" id="CDW78731.1"/>
    </source>
</evidence>
<feature type="region of interest" description="Disordered" evidence="14">
    <location>
        <begin position="3048"/>
        <end position="3070"/>
    </location>
</feature>
<feature type="compositionally biased region" description="Polar residues" evidence="14">
    <location>
        <begin position="61"/>
        <end position="118"/>
    </location>
</feature>
<feature type="transmembrane region" description="Helical" evidence="15">
    <location>
        <begin position="1907"/>
        <end position="1926"/>
    </location>
</feature>
<feature type="transmembrane region" description="Helical" evidence="15">
    <location>
        <begin position="621"/>
        <end position="638"/>
    </location>
</feature>
<dbReference type="Proteomes" id="UP000039865">
    <property type="component" value="Unassembled WGS sequence"/>
</dbReference>
<feature type="region of interest" description="Disordered" evidence="14">
    <location>
        <begin position="2969"/>
        <end position="3010"/>
    </location>
</feature>
<feature type="transmembrane region" description="Helical" evidence="15">
    <location>
        <begin position="2053"/>
        <end position="2076"/>
    </location>
</feature>
<feature type="transmembrane region" description="Helical" evidence="15">
    <location>
        <begin position="2738"/>
        <end position="2760"/>
    </location>
</feature>
<dbReference type="EMBL" id="CCKQ01007373">
    <property type="protein sequence ID" value="CDW78731.1"/>
    <property type="molecule type" value="Genomic_DNA"/>
</dbReference>
<feature type="region of interest" description="Disordered" evidence="14">
    <location>
        <begin position="1015"/>
        <end position="1045"/>
    </location>
</feature>
<proteinExistence type="predicted"/>
<keyword evidence="13" id="KW-0407">Ion channel</keyword>
<comment type="subcellular location">
    <subcellularLocation>
        <location evidence="1">Membrane</location>
        <topology evidence="1">Multi-pass membrane protein</topology>
    </subcellularLocation>
</comment>
<feature type="transmembrane region" description="Helical" evidence="15">
    <location>
        <begin position="2194"/>
        <end position="2217"/>
    </location>
</feature>
<evidence type="ECO:0000256" key="6">
    <source>
        <dbReference type="ARBA" id="ARBA00022737"/>
    </source>
</evidence>
<dbReference type="FunFam" id="1.20.120.350:FF:000095">
    <property type="entry name" value="Voltage-gated Ca2+ channel, alpha subunit"/>
    <property type="match status" value="1"/>
</dbReference>
<dbReference type="InterPro" id="IPR027359">
    <property type="entry name" value="Volt_channel_dom_sf"/>
</dbReference>
<feature type="transmembrane region" description="Helical" evidence="15">
    <location>
        <begin position="1974"/>
        <end position="1995"/>
    </location>
</feature>
<accession>A0A078AA09</accession>
<feature type="compositionally biased region" description="Polar residues" evidence="14">
    <location>
        <begin position="1015"/>
        <end position="1044"/>
    </location>
</feature>
<feature type="transmembrane region" description="Helical" evidence="15">
    <location>
        <begin position="2436"/>
        <end position="2458"/>
    </location>
</feature>
<feature type="region of interest" description="Disordered" evidence="14">
    <location>
        <begin position="40"/>
        <end position="118"/>
    </location>
</feature>
<feature type="domain" description="Ion transport" evidence="16">
    <location>
        <begin position="1843"/>
        <end position="2083"/>
    </location>
</feature>
<evidence type="ECO:0000256" key="5">
    <source>
        <dbReference type="ARBA" id="ARBA00022692"/>
    </source>
</evidence>
<dbReference type="InterPro" id="IPR005821">
    <property type="entry name" value="Ion_trans_dom"/>
</dbReference>
<feature type="transmembrane region" description="Helical" evidence="15">
    <location>
        <begin position="781"/>
        <end position="805"/>
    </location>
</feature>
<dbReference type="Pfam" id="PF00520">
    <property type="entry name" value="Ion_trans"/>
    <property type="match status" value="4"/>
</dbReference>
<feature type="compositionally biased region" description="Low complexity" evidence="14">
    <location>
        <begin position="942"/>
        <end position="952"/>
    </location>
</feature>
<dbReference type="GO" id="GO:0005891">
    <property type="term" value="C:voltage-gated calcium channel complex"/>
    <property type="evidence" value="ECO:0007669"/>
    <property type="project" value="TreeGrafter"/>
</dbReference>
<feature type="region of interest" description="Disordered" evidence="14">
    <location>
        <begin position="3082"/>
        <end position="3113"/>
    </location>
</feature>
<keyword evidence="3" id="KW-0109">Calcium transport</keyword>
<feature type="transmembrane region" description="Helical" evidence="15">
    <location>
        <begin position="682"/>
        <end position="704"/>
    </location>
</feature>
<name>A0A078AA09_STYLE</name>
<gene>
    <name evidence="17" type="primary">Contig9915.g10608</name>
    <name evidence="17" type="ORF">STYLEM_7715</name>
</gene>
<keyword evidence="10" id="KW-0406">Ion transport</keyword>
<keyword evidence="7" id="KW-0106">Calcium</keyword>
<evidence type="ECO:0000256" key="4">
    <source>
        <dbReference type="ARBA" id="ARBA00022673"/>
    </source>
</evidence>
<feature type="transmembrane region" description="Helical" evidence="15">
    <location>
        <begin position="2555"/>
        <end position="2574"/>
    </location>
</feature>
<protein>
    <submittedName>
        <fullName evidence="17">Cation channel family protein</fullName>
    </submittedName>
</protein>
<evidence type="ECO:0000313" key="18">
    <source>
        <dbReference type="Proteomes" id="UP000039865"/>
    </source>
</evidence>
<dbReference type="PANTHER" id="PTHR45628">
    <property type="entry name" value="VOLTAGE-DEPENDENT CALCIUM CHANNEL TYPE A SUBUNIT ALPHA-1"/>
    <property type="match status" value="1"/>
</dbReference>
<dbReference type="Gene3D" id="1.20.120.350">
    <property type="entry name" value="Voltage-gated potassium channels. Chain C"/>
    <property type="match status" value="4"/>
</dbReference>
<evidence type="ECO:0000259" key="16">
    <source>
        <dbReference type="Pfam" id="PF00520"/>
    </source>
</evidence>
<sequence>MKMQLRQVQCPYSPNYLLRSLKFYHNIYQREDMTDVNAIISDNPKNVSSKPPKSPKRDSSLNKQINAGANGPPSDTQQQEAVPQFSTNPDQNPPTSQINSQLPQNSTNSNQGKQPKINNGLVTQYGRQLSGNHDLELNFKKKSKRANEPITQQKISFKAARMSQGGDSEKISPLEQKSGTLQKNTTMRILKNQNNMAPFQSNGFSKFSQQRTINLNFFDDLQLGFENVDVQNLNYDGVSNSVHNQGKPDQWFQDPNFSVIYKNPKGSEFLDNGDYEDEKMYESRELDTPQLVDSARNVMMPKHINMSITPPAHSNSLRGTPMFIENQNGNLNHQVSIQLNNPSYNSNAQIQQNHVFIDDLHNSELDIGAIHHKSQTSKFADDDYTTQNKDSEENDFIPKFSVLNKNQTMQTDDHLLRPKSKSQKDKKKHPINMDLTKSEDQSLMERMKRRMEHSIVHIDADLDNSDIYKRFNYDINEKPQLDDKRAKAMIMNQFQDYQAKGANDDNSFLMIVDKLPIERVDDFEGRCIRFKQILCITRININHLAFAIIKSKLFEAVSLLVIVANSVSLAIEDPTDNTPKDYQDFMDTLFLALYTIEMALKIIGLGFAFNRGAYLRDAWNIMDFVIVVTAYLPLILQGGSLNLSGLRAFRVLRPLKSISSIEGLKVIVSALLSSLPLLRDTIIVLLFFFFIFAIAGLQLFGGYLKKRCVNIETGVAHPDDDFCGYKDCDPGYFCGKRNENPNFGQTSFDTIFYSLIAIFTSVTLEGWTATMHQIDKSFTNLSFFFFIPLVFIGAFFLMNLTLAVIKSKFTKQHEDRKLEKQRGMGNKKALANDYVDYDYLDEVAKKIREENELELRKKILKKWRMILFIKERIRVRIKQYKEKKINNDTQTNKNKTTFASTGLENAGNTLGYDYGLLFGTLEQNQEGESQQNSSAKLELETQQSQRQLLQNQSRSNAQQINLAILGDEKNVKISNNGNKINIHTLRNFDHEAIAEEDDEYKTEFSNIIANNRHFSNKHLQSSKNVRNGSNGSKSTPKSGTQNDQSEIRRLSSRGLNFNNQIQFLNNNKPDGILIESPGKKIKLVGMQSFKKNDKNKRREQQQVLDNNILSVRNSRRLSKKVSIDGQFFIDFVNHDLDILEKNFSEDQLADIARQVEEVENIANTSQILEMIDDEQFRGQQFSEISILTDDFLQRNPNFIPNMRSEEEINDDKNQTPHTQATGQFAKSGNNYYRQRSKNTNHYFMSQDLSISYEYDDNQEQIHNQIENYQKINESPQTYQSISNDIINSNEVPINRQITDFSGSNNNINQRDNPRGYNNNYGGRNGKKTESTATNPQNNLSHSNLTTINQNGTIQSDANPLIVNQKTRDGKEMRRRTMGSAKIIPYELNSFDPKTADEIIKIRHGPNTISNQDTIPIDKSVLNSRFLISDYLQKHQKVYIKKEKFDFNFASQDIFEQREEIMKEKIKEEKRITATSYSKNFGLKPYQKKVCYSPKLYTPDEDQIEYLHYLGLDPSELMTLIQLQYNEPYITNIHVTGTLSIAIHDKKDIRTNKTRKIQNINLKMDDNEEMFNDSFNQSMSVFNGQGTNNSINAQSPLKRYNKTTFSGTRKQNLRILGEADQFNNDVKTELFMKSTTNVILSKSIKRAKPNVSLIGEIRKRQGGQSENNQTVMDSAVKRELLLKKAAAKDPQLQRRLILSEVNRDANRSEIFRIIRNKRLNRMTQEEKDNNPKVVAMLKIEKNDDEEEEEEEEEEDTNSEEEQVNDDFLDWPLECRVEILKAKKKAISSKKNTVQWSGQDVLTDFDPQHAFKAISQISKVRIWPKWIFGYWKQFQVPLKLFVKGPIFDNLMTASVFVNTVALALDKYGINSTDQQNLSTMNTIFTWIFICELSFKLIGLGPVKYFKDKMNYLDCMVVILSIVEMTILSNSGTNLSAFRSIRIFRTFRVLRVARLLRSMQSMQVIISVLIRSMDSFIYLALLLMLFIFIYALLGMQIFGGNFDFEENFNDPPGVPRTNFNNFNSAFLTTFQILTLEGWPNLLYDALRSGVSQPISILYFISWVFLGNFMLLNLFLAILLDSFTEETPHKSNGEEGDEKAIRKKHLEELGKKEGQELIEYYQEAKDQSGNDKSKKGLGVKKKKKKKKRDENILDESFEFTKEALTKKVVTKKKKVDFEGVDCNLSFYFMTKKNKLRIFLYRIVTHTGFETVILILIILSSIKLVVDTYIYDYPEDDLIQVISADVDYFFTAIFAMESVLKSLAFGFIQDKGSYLRETWSQLDFFIVCTSLIDASFESVNLPIIKILRLLRTLRPLRFISHNSGMKTIVVALLGSVSGIFNVLIVVVVVWMMFGILAVNFFGGKMQYCSELPYLYHNKVQCLQNRGQWKTQDYNFDNVPQAMITLFALATLENWPDIMYNTINSQGVEIGPAINASPLNGYFFVVYILIGSFLFLNLFVGVIFKEFQDAQEEEKASLMLKEQQAKWVDIMKMIINSNPDLETTNKPKQLWRAQIHSVMTGACFKYNYVDIFIMTCIVLNMFQMAINFEGSSLEYNNMLDYINYFFTGIFALECLFKLLAYGGSYFKTSWNIFDFCVVSASFFDIVMNQLSTNSLKFLRVGPQLARVMRVMRVSRLFRLINKYKGLQALIQTITFSLPSLFNVFSLLMLVYFIFAVLGNFLFRGITKGQVVDENTNFINFSASMMTMIRMSTGEDWIYVMYDCMRTEEDNCIPGQNCGINYAPVFFIPYIMITQFIMLNLFIMVIIQQFEIYYLQEDNVLERFKDDLVLFKKNWTRFTADHDCLKLKDTKLVNYFRAMDPPLGMSDKSDKDIIKDVVLMELQSDEDGFVYFHELLYRTMRRYYGELHVKNKILVDHELRTMQKIEAIKMKMKKKSLKNERNQAAQVNPFMLQMYMNISFKAWKNQYSTNKDKREQEKVYLEQHNQDNFDLLSEDTFQMNETRKSEQLQQEWEYVTEEDIECSDEDDDRSSYEDDSEEEEEDEDEDSSRMLRQRPVNVSHVVANRKKLQSILKSSKAASRELSKSLHNTSEAEIKIKQEENASPPSLAVKQDGQVKRLSTRSNLTVEVPKKRISNSQRPPSNRITNENENNSKPSGRSPILLQENVVIPTTHQQFRFDLDKVNGQQHQQIKSPQPFKIKEQSVVPEINTQRIQSNSHTAGQQSHRKRDNVIVSSRSGSQGDLRDGDSVGDDRDQLQDHDPMGRSMKDDENSDQIVLLKINMNANANGQQLINTNVDNLPNQKHYHK</sequence>
<evidence type="ECO:0000256" key="2">
    <source>
        <dbReference type="ARBA" id="ARBA00022448"/>
    </source>
</evidence>
<feature type="region of interest" description="Disordered" evidence="14">
    <location>
        <begin position="1738"/>
        <end position="1762"/>
    </location>
</feature>
<evidence type="ECO:0000256" key="12">
    <source>
        <dbReference type="ARBA" id="ARBA00023180"/>
    </source>
</evidence>
<feature type="compositionally biased region" description="Basic residues" evidence="14">
    <location>
        <begin position="417"/>
        <end position="430"/>
    </location>
</feature>
<feature type="region of interest" description="Disordered" evidence="14">
    <location>
        <begin position="140"/>
        <end position="172"/>
    </location>
</feature>
<keyword evidence="8" id="KW-0851">Voltage-gated channel</keyword>
<dbReference type="GO" id="GO:0008331">
    <property type="term" value="F:high voltage-gated calcium channel activity"/>
    <property type="evidence" value="ECO:0007669"/>
    <property type="project" value="TreeGrafter"/>
</dbReference>
<feature type="compositionally biased region" description="Polar residues" evidence="14">
    <location>
        <begin position="1330"/>
        <end position="1341"/>
    </location>
</feature>
<dbReference type="Gene3D" id="1.10.287.70">
    <property type="match status" value="4"/>
</dbReference>
<dbReference type="OrthoDB" id="431720at2759"/>
<keyword evidence="11 15" id="KW-0472">Membrane</keyword>
<feature type="compositionally biased region" description="Low complexity" evidence="14">
    <location>
        <begin position="925"/>
        <end position="934"/>
    </location>
</feature>
<feature type="domain" description="Ion transport" evidence="16">
    <location>
        <begin position="2521"/>
        <end position="2767"/>
    </location>
</feature>
<keyword evidence="4" id="KW-0107">Calcium channel</keyword>
<feature type="region of interest" description="Disordered" evidence="14">
    <location>
        <begin position="1298"/>
        <end position="1341"/>
    </location>
</feature>
<evidence type="ECO:0000256" key="14">
    <source>
        <dbReference type="SAM" id="MobiDB-lite"/>
    </source>
</evidence>
<feature type="transmembrane region" description="Helical" evidence="15">
    <location>
        <begin position="2323"/>
        <end position="2356"/>
    </location>
</feature>
<evidence type="ECO:0000256" key="9">
    <source>
        <dbReference type="ARBA" id="ARBA00022989"/>
    </source>
</evidence>
<feature type="region of interest" description="Disordered" evidence="14">
    <location>
        <begin position="3164"/>
        <end position="3221"/>
    </location>
</feature>
<feature type="transmembrane region" description="Helical" evidence="15">
    <location>
        <begin position="591"/>
        <end position="609"/>
    </location>
</feature>
<evidence type="ECO:0000256" key="13">
    <source>
        <dbReference type="ARBA" id="ARBA00023303"/>
    </source>
</evidence>
<evidence type="ECO:0000256" key="8">
    <source>
        <dbReference type="ARBA" id="ARBA00022882"/>
    </source>
</evidence>
<feature type="transmembrane region" description="Helical" evidence="15">
    <location>
        <begin position="2586"/>
        <end position="2604"/>
    </location>
</feature>
<feature type="compositionally biased region" description="Acidic residues" evidence="14">
    <location>
        <begin position="1741"/>
        <end position="1762"/>
    </location>
</feature>
<feature type="region of interest" description="Disordered" evidence="14">
    <location>
        <begin position="401"/>
        <end position="431"/>
    </location>
</feature>
<feature type="compositionally biased region" description="Polar residues" evidence="14">
    <location>
        <begin position="3164"/>
        <end position="3175"/>
    </location>
</feature>
<feature type="domain" description="Ion transport" evidence="16">
    <location>
        <begin position="2203"/>
        <end position="2468"/>
    </location>
</feature>
<feature type="compositionally biased region" description="Polar residues" evidence="14">
    <location>
        <begin position="3087"/>
        <end position="3108"/>
    </location>
</feature>
<reference evidence="17 18" key="1">
    <citation type="submission" date="2014-06" db="EMBL/GenBank/DDBJ databases">
        <authorList>
            <person name="Swart Estienne"/>
        </authorList>
    </citation>
    <scope>NUCLEOTIDE SEQUENCE [LARGE SCALE GENOMIC DNA]</scope>
    <source>
        <strain evidence="17 18">130c</strain>
    </source>
</reference>
<keyword evidence="18" id="KW-1185">Reference proteome</keyword>
<dbReference type="FunFam" id="1.10.287.70:FF:000117">
    <property type="entry name" value="Voltage-gated Ca2+ channel, alpha subunit"/>
    <property type="match status" value="1"/>
</dbReference>
<dbReference type="SUPFAM" id="SSF81324">
    <property type="entry name" value="Voltage-gated potassium channels"/>
    <property type="match status" value="4"/>
</dbReference>
<evidence type="ECO:0000256" key="3">
    <source>
        <dbReference type="ARBA" id="ARBA00022568"/>
    </source>
</evidence>
<keyword evidence="5 15" id="KW-0812">Transmembrane</keyword>
<dbReference type="InterPro" id="IPR050599">
    <property type="entry name" value="VDCC_alpha-1_subunit"/>
</dbReference>